<dbReference type="CTD" id="20204806"/>
<evidence type="ECO:0000313" key="3">
    <source>
        <dbReference type="Proteomes" id="UP000015101"/>
    </source>
</evidence>
<dbReference type="EMBL" id="KB096676">
    <property type="protein sequence ID" value="ESO03181.1"/>
    <property type="molecule type" value="Genomic_DNA"/>
</dbReference>
<name>T1F7K7_HELRO</name>
<dbReference type="HOGENOM" id="CLU_1827390_0_0_1"/>
<gene>
    <name evidence="2" type="primary">20204806</name>
    <name evidence="1" type="ORF">HELRODRAFT_174079</name>
</gene>
<keyword evidence="3" id="KW-1185">Reference proteome</keyword>
<dbReference type="RefSeq" id="XP_009018874.1">
    <property type="nucleotide sequence ID" value="XM_009020626.1"/>
</dbReference>
<accession>T1F7K7</accession>
<dbReference type="EMBL" id="AMQM01004807">
    <property type="status" value="NOT_ANNOTATED_CDS"/>
    <property type="molecule type" value="Genomic_DNA"/>
</dbReference>
<evidence type="ECO:0000313" key="1">
    <source>
        <dbReference type="EMBL" id="ESO03181.1"/>
    </source>
</evidence>
<sequence length="141" mass="16232">MDSLVQEKDLCSKAPDYLLRGFQLDYQTTGLREDMLNEIVTTDESTQCIFIRKEVERVVSCCRGWSGSMCDELAVKNIHLKSNLVFRFHHRIRSEKLIFYLLAICEEACQHGGYCEFPGQCNCDGTFHCGSHCQLNFKDYG</sequence>
<organism evidence="2 3">
    <name type="scientific">Helobdella robusta</name>
    <name type="common">Californian leech</name>
    <dbReference type="NCBI Taxonomy" id="6412"/>
    <lineage>
        <taxon>Eukaryota</taxon>
        <taxon>Metazoa</taxon>
        <taxon>Spiralia</taxon>
        <taxon>Lophotrochozoa</taxon>
        <taxon>Annelida</taxon>
        <taxon>Clitellata</taxon>
        <taxon>Hirudinea</taxon>
        <taxon>Rhynchobdellida</taxon>
        <taxon>Glossiphoniidae</taxon>
        <taxon>Helobdella</taxon>
    </lineage>
</organism>
<evidence type="ECO:0000313" key="2">
    <source>
        <dbReference type="EnsemblMetazoa" id="HelroP174079"/>
    </source>
</evidence>
<dbReference type="AlphaFoldDB" id="T1F7K7"/>
<proteinExistence type="predicted"/>
<dbReference type="EnsemblMetazoa" id="HelroT174079">
    <property type="protein sequence ID" value="HelroP174079"/>
    <property type="gene ID" value="HelroG174079"/>
</dbReference>
<protein>
    <submittedName>
        <fullName evidence="1 2">Uncharacterized protein</fullName>
    </submittedName>
</protein>
<reference evidence="3" key="1">
    <citation type="submission" date="2012-12" db="EMBL/GenBank/DDBJ databases">
        <authorList>
            <person name="Hellsten U."/>
            <person name="Grimwood J."/>
            <person name="Chapman J.A."/>
            <person name="Shapiro H."/>
            <person name="Aerts A."/>
            <person name="Otillar R.P."/>
            <person name="Terry A.Y."/>
            <person name="Boore J.L."/>
            <person name="Simakov O."/>
            <person name="Marletaz F."/>
            <person name="Cho S.-J."/>
            <person name="Edsinger-Gonzales E."/>
            <person name="Havlak P."/>
            <person name="Kuo D.-H."/>
            <person name="Larsson T."/>
            <person name="Lv J."/>
            <person name="Arendt D."/>
            <person name="Savage R."/>
            <person name="Osoegawa K."/>
            <person name="de Jong P."/>
            <person name="Lindberg D.R."/>
            <person name="Seaver E.C."/>
            <person name="Weisblat D.A."/>
            <person name="Putnam N.H."/>
            <person name="Grigoriev I.V."/>
            <person name="Rokhsar D.S."/>
        </authorList>
    </citation>
    <scope>NUCLEOTIDE SEQUENCE</scope>
</reference>
<reference evidence="2" key="3">
    <citation type="submission" date="2015-06" db="UniProtKB">
        <authorList>
            <consortium name="EnsemblMetazoa"/>
        </authorList>
    </citation>
    <scope>IDENTIFICATION</scope>
</reference>
<reference evidence="1 3" key="2">
    <citation type="journal article" date="2013" name="Nature">
        <title>Insights into bilaterian evolution from three spiralian genomes.</title>
        <authorList>
            <person name="Simakov O."/>
            <person name="Marletaz F."/>
            <person name="Cho S.J."/>
            <person name="Edsinger-Gonzales E."/>
            <person name="Havlak P."/>
            <person name="Hellsten U."/>
            <person name="Kuo D.H."/>
            <person name="Larsson T."/>
            <person name="Lv J."/>
            <person name="Arendt D."/>
            <person name="Savage R."/>
            <person name="Osoegawa K."/>
            <person name="de Jong P."/>
            <person name="Grimwood J."/>
            <person name="Chapman J.A."/>
            <person name="Shapiro H."/>
            <person name="Aerts A."/>
            <person name="Otillar R.P."/>
            <person name="Terry A.Y."/>
            <person name="Boore J.L."/>
            <person name="Grigoriev I.V."/>
            <person name="Lindberg D.R."/>
            <person name="Seaver E.C."/>
            <person name="Weisblat D.A."/>
            <person name="Putnam N.H."/>
            <person name="Rokhsar D.S."/>
        </authorList>
    </citation>
    <scope>NUCLEOTIDE SEQUENCE</scope>
</reference>
<dbReference type="Proteomes" id="UP000015101">
    <property type="component" value="Unassembled WGS sequence"/>
</dbReference>
<dbReference type="GeneID" id="20204806"/>
<dbReference type="KEGG" id="hro:HELRODRAFT_174079"/>
<dbReference type="InParanoid" id="T1F7K7"/>